<evidence type="ECO:0008006" key="2">
    <source>
        <dbReference type="Google" id="ProtNLM"/>
    </source>
</evidence>
<sequence length="155" mass="17812">MIFNRKSKDGRVKAEVYINYGDENESVNGQKRIKKAEVLINPGMSVLEILKMVSNIEYTPDESATGHMGSMITAIDGFKNDLTHFWLYYLREEDDGGWRLPMETPDSVLIKKNIMIAWRYHDLQEKGPGAAGNQVFGPFYSKECIARVKRCNRQF</sequence>
<organism evidence="1">
    <name type="scientific">hydrocarbon metagenome</name>
    <dbReference type="NCBI Taxonomy" id="938273"/>
    <lineage>
        <taxon>unclassified sequences</taxon>
        <taxon>metagenomes</taxon>
        <taxon>ecological metagenomes</taxon>
    </lineage>
</organism>
<name>A0A0W8F6K9_9ZZZZ</name>
<proteinExistence type="predicted"/>
<protein>
    <recommendedName>
        <fullName evidence="2">DUF4430 domain-containing protein</fullName>
    </recommendedName>
</protein>
<comment type="caution">
    <text evidence="1">The sequence shown here is derived from an EMBL/GenBank/DDBJ whole genome shotgun (WGS) entry which is preliminary data.</text>
</comment>
<accession>A0A0W8F6K9</accession>
<reference evidence="1" key="1">
    <citation type="journal article" date="2015" name="Proc. Natl. Acad. Sci. U.S.A.">
        <title>Networks of energetic and metabolic interactions define dynamics in microbial communities.</title>
        <authorList>
            <person name="Embree M."/>
            <person name="Liu J.K."/>
            <person name="Al-Bassam M.M."/>
            <person name="Zengler K."/>
        </authorList>
    </citation>
    <scope>NUCLEOTIDE SEQUENCE</scope>
</reference>
<evidence type="ECO:0000313" key="1">
    <source>
        <dbReference type="EMBL" id="KUG16503.1"/>
    </source>
</evidence>
<dbReference type="EMBL" id="LNQE01001494">
    <property type="protein sequence ID" value="KUG16503.1"/>
    <property type="molecule type" value="Genomic_DNA"/>
</dbReference>
<gene>
    <name evidence="1" type="ORF">ASZ90_013835</name>
</gene>
<dbReference type="AlphaFoldDB" id="A0A0W8F6K9"/>